<dbReference type="AlphaFoldDB" id="A0A451A7X2"/>
<organism evidence="1">
    <name type="scientific">Candidatus Kentrum sp. TUN</name>
    <dbReference type="NCBI Taxonomy" id="2126343"/>
    <lineage>
        <taxon>Bacteria</taxon>
        <taxon>Pseudomonadati</taxon>
        <taxon>Pseudomonadota</taxon>
        <taxon>Gammaproteobacteria</taxon>
        <taxon>Candidatus Kentrum</taxon>
    </lineage>
</organism>
<evidence type="ECO:0000313" key="1">
    <source>
        <dbReference type="EMBL" id="VFK62129.1"/>
    </source>
</evidence>
<accession>A0A451A7X2</accession>
<protein>
    <submittedName>
        <fullName evidence="1">Uncharacterized protein</fullName>
    </submittedName>
</protein>
<gene>
    <name evidence="1" type="ORF">BECKTUN1418D_GA0071000_11689</name>
</gene>
<reference evidence="1" key="1">
    <citation type="submission" date="2019-02" db="EMBL/GenBank/DDBJ databases">
        <authorList>
            <person name="Gruber-Vodicka R. H."/>
            <person name="Seah K. B. B."/>
        </authorList>
    </citation>
    <scope>NUCLEOTIDE SEQUENCE</scope>
    <source>
        <strain evidence="1">BECK_BY1</strain>
    </source>
</reference>
<sequence length="44" mass="5123">MSEYDQKRLALLHINKIIQLMQETLGEIQRLAIALELETGKNKK</sequence>
<dbReference type="EMBL" id="CAADFX010000168">
    <property type="protein sequence ID" value="VFK62129.1"/>
    <property type="molecule type" value="Genomic_DNA"/>
</dbReference>
<name>A0A451A7X2_9GAMM</name>
<proteinExistence type="predicted"/>